<evidence type="ECO:0000313" key="2">
    <source>
        <dbReference type="Proteomes" id="UP000192980"/>
    </source>
</evidence>
<reference evidence="1 2" key="1">
    <citation type="submission" date="2017-04" db="EMBL/GenBank/DDBJ databases">
        <authorList>
            <person name="Afonso C.L."/>
            <person name="Miller P.J."/>
            <person name="Scott M.A."/>
            <person name="Spackman E."/>
            <person name="Goraichik I."/>
            <person name="Dimitrov K.M."/>
            <person name="Suarez D.L."/>
            <person name="Swayne D.E."/>
        </authorList>
    </citation>
    <scope>NUCLEOTIDE SEQUENCE [LARGE SCALE GENOMIC DNA]</scope>
    <source>
        <strain evidence="1 2">DSM 22418</strain>
    </source>
</reference>
<dbReference type="OrthoDB" id="981213at2"/>
<gene>
    <name evidence="1" type="ORF">SAMN05660862_1705</name>
</gene>
<dbReference type="AlphaFoldDB" id="A0A1X7JB42"/>
<name>A0A1X7JB42_9SPHI</name>
<organism evidence="1 2">
    <name type="scientific">Sphingobacterium psychroaquaticum</name>
    <dbReference type="NCBI Taxonomy" id="561061"/>
    <lineage>
        <taxon>Bacteria</taxon>
        <taxon>Pseudomonadati</taxon>
        <taxon>Bacteroidota</taxon>
        <taxon>Sphingobacteriia</taxon>
        <taxon>Sphingobacteriales</taxon>
        <taxon>Sphingobacteriaceae</taxon>
        <taxon>Sphingobacterium</taxon>
    </lineage>
</organism>
<dbReference type="Proteomes" id="UP000192980">
    <property type="component" value="Unassembled WGS sequence"/>
</dbReference>
<proteinExistence type="predicted"/>
<accession>A0A1X7JB42</accession>
<dbReference type="RefSeq" id="WP_085472450.1">
    <property type="nucleotide sequence ID" value="NZ_CP038029.1"/>
</dbReference>
<sequence>MLQRFFLLAFTFLSLTSFAQNRMMLPYAIQQGTLNDQFTNLTNLSRSQDVDFKLVRKANIEIIRKNVLDSISKYQKEISDLKQNSSSSVSTVKNLKDSVSSLSTQLETEQKRTDSISLLGIDFAKTTYHMVVWALIIVFALAFLATLASFRKAKVDTNEHRKSVDELQEELQTLRKKSMEREQLLKRQLLDEQMKGSS</sequence>
<dbReference type="EMBL" id="FXAU01000002">
    <property type="protein sequence ID" value="SMG25079.1"/>
    <property type="molecule type" value="Genomic_DNA"/>
</dbReference>
<protein>
    <submittedName>
        <fullName evidence="1">Uncharacterized protein</fullName>
    </submittedName>
</protein>
<dbReference type="STRING" id="561061.SAMN05660862_1705"/>
<evidence type="ECO:0000313" key="1">
    <source>
        <dbReference type="EMBL" id="SMG25079.1"/>
    </source>
</evidence>
<keyword evidence="2" id="KW-1185">Reference proteome</keyword>